<organism evidence="7 8">
    <name type="scientific">Spirochaeta isovalerica</name>
    <dbReference type="NCBI Taxonomy" id="150"/>
    <lineage>
        <taxon>Bacteria</taxon>
        <taxon>Pseudomonadati</taxon>
        <taxon>Spirochaetota</taxon>
        <taxon>Spirochaetia</taxon>
        <taxon>Spirochaetales</taxon>
        <taxon>Spirochaetaceae</taxon>
        <taxon>Spirochaeta</taxon>
    </lineage>
</organism>
<evidence type="ECO:0000256" key="2">
    <source>
        <dbReference type="ARBA" id="ARBA00022475"/>
    </source>
</evidence>
<evidence type="ECO:0000256" key="5">
    <source>
        <dbReference type="ARBA" id="ARBA00023136"/>
    </source>
</evidence>
<proteinExistence type="predicted"/>
<feature type="transmembrane region" description="Helical" evidence="6">
    <location>
        <begin position="12"/>
        <end position="30"/>
    </location>
</feature>
<reference evidence="7 8" key="1">
    <citation type="submission" date="2020-08" db="EMBL/GenBank/DDBJ databases">
        <title>Genomic Encyclopedia of Type Strains, Phase IV (KMG-IV): sequencing the most valuable type-strain genomes for metagenomic binning, comparative biology and taxonomic classification.</title>
        <authorList>
            <person name="Goeker M."/>
        </authorList>
    </citation>
    <scope>NUCLEOTIDE SEQUENCE [LARGE SCALE GENOMIC DNA]</scope>
    <source>
        <strain evidence="7 8">DSM 2461</strain>
    </source>
</reference>
<dbReference type="Pfam" id="PF03739">
    <property type="entry name" value="LptF_LptG"/>
    <property type="match status" value="1"/>
</dbReference>
<feature type="transmembrane region" description="Helical" evidence="6">
    <location>
        <begin position="94"/>
        <end position="117"/>
    </location>
</feature>
<sequence length="361" mass="40853">MRTLRNMVIKQFIPVFIVTMIFFILLLELFDLFANIFQYINNDVPISSILYVSYLYLPKCISFALPISLLFAISYTLGNLYANNELIAVFGSGISLYRFTLPLILIGLSLSIGAFYFDDRVVIPTYKQKNTLSMQLMGLKPSLSNTNVTIISGNGNIIYNLDYYNDESKTMSNVIVIERTDTGRFISRLDAENAKWNNESELWQFNKCRMFTINEETGDVEEQSLSTLSNPEFNEIPDTFRKVTRNIDEMPVEDASSWIASLKKAGLPFRDALTDYYERFSFALTPLIVAVISCALGGKFKKNILLMSLLSSLVLSVVYYVFQMVMSLMAKMGFLPPLAGAWIPVVVFLIVGSALFRTAKT</sequence>
<keyword evidence="4 6" id="KW-1133">Transmembrane helix</keyword>
<dbReference type="Proteomes" id="UP000587760">
    <property type="component" value="Unassembled WGS sequence"/>
</dbReference>
<keyword evidence="2" id="KW-1003">Cell membrane</keyword>
<feature type="transmembrane region" description="Helical" evidence="6">
    <location>
        <begin position="334"/>
        <end position="356"/>
    </location>
</feature>
<protein>
    <submittedName>
        <fullName evidence="7">Lipopolysaccharide export system permease protein</fullName>
    </submittedName>
</protein>
<evidence type="ECO:0000313" key="7">
    <source>
        <dbReference type="EMBL" id="MBB6478809.1"/>
    </source>
</evidence>
<dbReference type="GO" id="GO:0015920">
    <property type="term" value="P:lipopolysaccharide transport"/>
    <property type="evidence" value="ECO:0007669"/>
    <property type="project" value="TreeGrafter"/>
</dbReference>
<evidence type="ECO:0000256" key="1">
    <source>
        <dbReference type="ARBA" id="ARBA00004651"/>
    </source>
</evidence>
<name>A0A841R751_9SPIO</name>
<evidence type="ECO:0000256" key="6">
    <source>
        <dbReference type="SAM" id="Phobius"/>
    </source>
</evidence>
<dbReference type="RefSeq" id="WP_184743076.1">
    <property type="nucleotide sequence ID" value="NZ_JACHGJ010000001.1"/>
</dbReference>
<comment type="caution">
    <text evidence="7">The sequence shown here is derived from an EMBL/GenBank/DDBJ whole genome shotgun (WGS) entry which is preliminary data.</text>
</comment>
<dbReference type="GO" id="GO:0043190">
    <property type="term" value="C:ATP-binding cassette (ABC) transporter complex"/>
    <property type="evidence" value="ECO:0007669"/>
    <property type="project" value="TreeGrafter"/>
</dbReference>
<keyword evidence="8" id="KW-1185">Reference proteome</keyword>
<keyword evidence="5 6" id="KW-0472">Membrane</keyword>
<dbReference type="PANTHER" id="PTHR33529">
    <property type="entry name" value="SLR0882 PROTEIN-RELATED"/>
    <property type="match status" value="1"/>
</dbReference>
<comment type="subcellular location">
    <subcellularLocation>
        <location evidence="1">Cell membrane</location>
        <topology evidence="1">Multi-pass membrane protein</topology>
    </subcellularLocation>
</comment>
<evidence type="ECO:0000256" key="4">
    <source>
        <dbReference type="ARBA" id="ARBA00022989"/>
    </source>
</evidence>
<feature type="transmembrane region" description="Helical" evidence="6">
    <location>
        <begin position="280"/>
        <end position="298"/>
    </location>
</feature>
<evidence type="ECO:0000313" key="8">
    <source>
        <dbReference type="Proteomes" id="UP000587760"/>
    </source>
</evidence>
<keyword evidence="3 6" id="KW-0812">Transmembrane</keyword>
<dbReference type="AlphaFoldDB" id="A0A841R751"/>
<accession>A0A841R751</accession>
<evidence type="ECO:0000256" key="3">
    <source>
        <dbReference type="ARBA" id="ARBA00022692"/>
    </source>
</evidence>
<dbReference type="PANTHER" id="PTHR33529:SF6">
    <property type="entry name" value="YJGP_YJGQ FAMILY PERMEASE"/>
    <property type="match status" value="1"/>
</dbReference>
<feature type="transmembrane region" description="Helical" evidence="6">
    <location>
        <begin position="304"/>
        <end position="322"/>
    </location>
</feature>
<dbReference type="EMBL" id="JACHGJ010000001">
    <property type="protein sequence ID" value="MBB6478809.1"/>
    <property type="molecule type" value="Genomic_DNA"/>
</dbReference>
<dbReference type="InterPro" id="IPR005495">
    <property type="entry name" value="LptG/LptF_permease"/>
</dbReference>
<gene>
    <name evidence="7" type="ORF">HNR50_000442</name>
</gene>
<feature type="transmembrane region" description="Helical" evidence="6">
    <location>
        <begin position="63"/>
        <end position="82"/>
    </location>
</feature>